<sequence>MRLILILFVTLSMFSPVVMAQEGAGGAVSATEQQASPAVDDLIRILQDDAARAQLIDRLRAEVPEDTAASADVADFSIARQLANYTQGAAQGASATARAVVRAVAEVRGLVDGSLHLDVNAIQTVLVGLLAVAAGLFGSYFLLRLAANAAMSRILRDVRRRGWPTRIGKIASAIVIDGISIVFAWGLGYVVALNVETTPTGQVGLYQALLLNAFLVVELSKLASRVLLAPRHPEARFVPVADSNAVYWSFWIGRVISLIGYTFMFASPALAQSISRALAAGVQVVVMSTAVAIGVLVVLQNRDDVRAWLAHRAERRNHDPLGRLLLVLGQYWHILAILYLVGLLLVWFANPDDALPFMLGATAQSIIAVIIGVLVLGFVGRFVSGGLELPEDVQERLPLLEGRLKAFVPRVMLVIRWIVLALVVIAIGQAWSLFDFVGWLSTDEGLGVAGAVTSAALIVVVAVVLHIVVASWVEYRLSPKGGRAPSSRETTLLNLFKNAFTVALVIFGSMLALAQIGVNIAPLLAGAGVVGLAIGFGAQKLVQDIITGIFIQFENIMNVGDVVAVGDKSGVVEKLTIRSVTIRDLSGTVHLVPFSSVDQVSNMMRGFSYHVAEIGVAYDSDITAVKAAMHEAFEQVMQTELSEFVLADFEMQGVTGFGDSAITVRGRIKTVPGQQWGVGRRYNEYLKQVFSERGIEIPYPHVTFVQGGEARASGRVLRHGDRGASAEQGEG</sequence>
<feature type="chain" id="PRO_5036721103" evidence="8">
    <location>
        <begin position="21"/>
        <end position="731"/>
    </location>
</feature>
<dbReference type="Gene3D" id="1.10.287.1260">
    <property type="match status" value="1"/>
</dbReference>
<accession>A0A927FYB4</accession>
<dbReference type="SUPFAM" id="SSF82861">
    <property type="entry name" value="Mechanosensitive channel protein MscS (YggB), transmembrane region"/>
    <property type="match status" value="1"/>
</dbReference>
<dbReference type="PANTHER" id="PTHR30460:SF0">
    <property type="entry name" value="MODERATE CONDUCTANCE MECHANOSENSITIVE CHANNEL YBIO"/>
    <property type="match status" value="1"/>
</dbReference>
<dbReference type="Pfam" id="PF21088">
    <property type="entry name" value="MS_channel_1st"/>
    <property type="match status" value="1"/>
</dbReference>
<feature type="transmembrane region" description="Helical" evidence="7">
    <location>
        <begin position="320"/>
        <end position="348"/>
    </location>
</feature>
<evidence type="ECO:0000256" key="8">
    <source>
        <dbReference type="SAM" id="SignalP"/>
    </source>
</evidence>
<feature type="domain" description="Mechanosensitive ion channel MscS" evidence="9">
    <location>
        <begin position="541"/>
        <end position="602"/>
    </location>
</feature>
<dbReference type="InterPro" id="IPR010920">
    <property type="entry name" value="LSM_dom_sf"/>
</dbReference>
<evidence type="ECO:0000259" key="10">
    <source>
        <dbReference type="Pfam" id="PF21082"/>
    </source>
</evidence>
<feature type="transmembrane region" description="Helical" evidence="7">
    <location>
        <begin position="278"/>
        <end position="299"/>
    </location>
</feature>
<feature type="transmembrane region" description="Helical" evidence="7">
    <location>
        <begin position="520"/>
        <end position="538"/>
    </location>
</feature>
<evidence type="ECO:0000259" key="9">
    <source>
        <dbReference type="Pfam" id="PF00924"/>
    </source>
</evidence>
<dbReference type="InterPro" id="IPR006685">
    <property type="entry name" value="MscS_channel_2nd"/>
</dbReference>
<gene>
    <name evidence="13" type="ORF">IC608_17035</name>
</gene>
<keyword evidence="6 7" id="KW-0472">Membrane</keyword>
<keyword evidence="5 7" id="KW-1133">Transmembrane helix</keyword>
<feature type="domain" description="Moderate conductance mechanosensitive channel YbiO-like transmembrane helix 1" evidence="12">
    <location>
        <begin position="361"/>
        <end position="439"/>
    </location>
</feature>
<dbReference type="RefSeq" id="WP_191778022.1">
    <property type="nucleotide sequence ID" value="NZ_JACYFU010000006.1"/>
</dbReference>
<name>A0A927FYB4_9HYPH</name>
<feature type="transmembrane region" description="Helical" evidence="7">
    <location>
        <begin position="125"/>
        <end position="146"/>
    </location>
</feature>
<evidence type="ECO:0000256" key="5">
    <source>
        <dbReference type="ARBA" id="ARBA00022989"/>
    </source>
</evidence>
<evidence type="ECO:0000256" key="1">
    <source>
        <dbReference type="ARBA" id="ARBA00004651"/>
    </source>
</evidence>
<dbReference type="Pfam" id="PF00924">
    <property type="entry name" value="MS_channel_2nd"/>
    <property type="match status" value="1"/>
</dbReference>
<keyword evidence="14" id="KW-1185">Reference proteome</keyword>
<feature type="domain" description="Mechanosensitive ion channel transmembrane helices 2/3" evidence="11">
    <location>
        <begin position="499"/>
        <end position="539"/>
    </location>
</feature>
<feature type="transmembrane region" description="Helical" evidence="7">
    <location>
        <begin position="354"/>
        <end position="379"/>
    </location>
</feature>
<evidence type="ECO:0000313" key="14">
    <source>
        <dbReference type="Proteomes" id="UP000654108"/>
    </source>
</evidence>
<comment type="caution">
    <text evidence="13">The sequence shown here is derived from an EMBL/GenBank/DDBJ whole genome shotgun (WGS) entry which is preliminary data.</text>
</comment>
<evidence type="ECO:0000256" key="6">
    <source>
        <dbReference type="ARBA" id="ARBA00023136"/>
    </source>
</evidence>
<evidence type="ECO:0000259" key="12">
    <source>
        <dbReference type="Pfam" id="PF25392"/>
    </source>
</evidence>
<dbReference type="InterPro" id="IPR049142">
    <property type="entry name" value="MS_channel_1st"/>
</dbReference>
<dbReference type="Proteomes" id="UP000654108">
    <property type="component" value="Unassembled WGS sequence"/>
</dbReference>
<dbReference type="Gene3D" id="2.30.30.60">
    <property type="match status" value="1"/>
</dbReference>
<dbReference type="GO" id="GO:0008381">
    <property type="term" value="F:mechanosensitive monoatomic ion channel activity"/>
    <property type="evidence" value="ECO:0007669"/>
    <property type="project" value="InterPro"/>
</dbReference>
<dbReference type="PANTHER" id="PTHR30460">
    <property type="entry name" value="MODERATE CONDUCTANCE MECHANOSENSITIVE CHANNEL YBIO"/>
    <property type="match status" value="1"/>
</dbReference>
<comment type="subcellular location">
    <subcellularLocation>
        <location evidence="1">Cell membrane</location>
        <topology evidence="1">Multi-pass membrane protein</topology>
    </subcellularLocation>
</comment>
<feature type="transmembrane region" description="Helical" evidence="7">
    <location>
        <begin position="245"/>
        <end position="266"/>
    </location>
</feature>
<evidence type="ECO:0000256" key="7">
    <source>
        <dbReference type="SAM" id="Phobius"/>
    </source>
</evidence>
<feature type="transmembrane region" description="Helical" evidence="7">
    <location>
        <begin position="446"/>
        <end position="473"/>
    </location>
</feature>
<dbReference type="GO" id="GO:0005886">
    <property type="term" value="C:plasma membrane"/>
    <property type="evidence" value="ECO:0007669"/>
    <property type="project" value="UniProtKB-SubCell"/>
</dbReference>
<dbReference type="AlphaFoldDB" id="A0A927FYB4"/>
<keyword evidence="8" id="KW-0732">Signal</keyword>
<dbReference type="InterPro" id="IPR011066">
    <property type="entry name" value="MscS_channel_C_sf"/>
</dbReference>
<feature type="domain" description="Mechanosensitive ion channel MscS C-terminal" evidence="10">
    <location>
        <begin position="611"/>
        <end position="697"/>
    </location>
</feature>
<dbReference type="InterPro" id="IPR049278">
    <property type="entry name" value="MS_channel_C"/>
</dbReference>
<keyword evidence="3" id="KW-1003">Cell membrane</keyword>
<dbReference type="Pfam" id="PF21082">
    <property type="entry name" value="MS_channel_3rd"/>
    <property type="match status" value="1"/>
</dbReference>
<feature type="signal peptide" evidence="8">
    <location>
        <begin position="1"/>
        <end position="20"/>
    </location>
</feature>
<protein>
    <submittedName>
        <fullName evidence="13">Mechanosensitive ion channel</fullName>
    </submittedName>
</protein>
<keyword evidence="4 7" id="KW-0812">Transmembrane</keyword>
<dbReference type="InterPro" id="IPR011014">
    <property type="entry name" value="MscS_channel_TM-2"/>
</dbReference>
<evidence type="ECO:0000256" key="3">
    <source>
        <dbReference type="ARBA" id="ARBA00022475"/>
    </source>
</evidence>
<dbReference type="InterPro" id="IPR023408">
    <property type="entry name" value="MscS_beta-dom_sf"/>
</dbReference>
<proteinExistence type="inferred from homology"/>
<evidence type="ECO:0000259" key="11">
    <source>
        <dbReference type="Pfam" id="PF21088"/>
    </source>
</evidence>
<feature type="transmembrane region" description="Helical" evidence="7">
    <location>
        <begin position="167"/>
        <end position="192"/>
    </location>
</feature>
<feature type="transmembrane region" description="Helical" evidence="7">
    <location>
        <begin position="413"/>
        <end position="434"/>
    </location>
</feature>
<dbReference type="InterPro" id="IPR045276">
    <property type="entry name" value="YbiO_bact"/>
</dbReference>
<feature type="transmembrane region" description="Helical" evidence="7">
    <location>
        <begin position="494"/>
        <end position="514"/>
    </location>
</feature>
<organism evidence="13 14">
    <name type="scientific">Devosia oryzisoli</name>
    <dbReference type="NCBI Taxonomy" id="2774138"/>
    <lineage>
        <taxon>Bacteria</taxon>
        <taxon>Pseudomonadati</taxon>
        <taxon>Pseudomonadota</taxon>
        <taxon>Alphaproteobacteria</taxon>
        <taxon>Hyphomicrobiales</taxon>
        <taxon>Devosiaceae</taxon>
        <taxon>Devosia</taxon>
    </lineage>
</organism>
<feature type="transmembrane region" description="Helical" evidence="7">
    <location>
        <begin position="204"/>
        <end position="224"/>
    </location>
</feature>
<dbReference type="InterPro" id="IPR057485">
    <property type="entry name" value="YbiO-like_TM1"/>
</dbReference>
<comment type="similarity">
    <text evidence="2">Belongs to the MscS (TC 1.A.23) family.</text>
</comment>
<dbReference type="SUPFAM" id="SSF50182">
    <property type="entry name" value="Sm-like ribonucleoproteins"/>
    <property type="match status" value="1"/>
</dbReference>
<reference evidence="13" key="1">
    <citation type="submission" date="2020-09" db="EMBL/GenBank/DDBJ databases">
        <title>Genome seq and assembly of Devosia sp.</title>
        <authorList>
            <person name="Chhetri G."/>
        </authorList>
    </citation>
    <scope>NUCLEOTIDE SEQUENCE</scope>
    <source>
        <strain evidence="13">PTR5</strain>
    </source>
</reference>
<evidence type="ECO:0000256" key="4">
    <source>
        <dbReference type="ARBA" id="ARBA00022692"/>
    </source>
</evidence>
<dbReference type="Gene3D" id="3.30.70.100">
    <property type="match status" value="1"/>
</dbReference>
<dbReference type="Pfam" id="PF25392">
    <property type="entry name" value="MS_channel_TM1"/>
    <property type="match status" value="1"/>
</dbReference>
<dbReference type="EMBL" id="JACYFU010000006">
    <property type="protein sequence ID" value="MBD8067178.1"/>
    <property type="molecule type" value="Genomic_DNA"/>
</dbReference>
<evidence type="ECO:0000313" key="13">
    <source>
        <dbReference type="EMBL" id="MBD8067178.1"/>
    </source>
</evidence>
<evidence type="ECO:0000256" key="2">
    <source>
        <dbReference type="ARBA" id="ARBA00008017"/>
    </source>
</evidence>
<dbReference type="SUPFAM" id="SSF82689">
    <property type="entry name" value="Mechanosensitive channel protein MscS (YggB), C-terminal domain"/>
    <property type="match status" value="1"/>
</dbReference>